<dbReference type="AlphaFoldDB" id="A0A1H5V7U6"/>
<dbReference type="Proteomes" id="UP000236745">
    <property type="component" value="Unassembled WGS sequence"/>
</dbReference>
<dbReference type="EMBL" id="FNVQ01000001">
    <property type="protein sequence ID" value="SEF83273.1"/>
    <property type="molecule type" value="Genomic_DNA"/>
</dbReference>
<evidence type="ECO:0000256" key="2">
    <source>
        <dbReference type="ARBA" id="ARBA00022631"/>
    </source>
</evidence>
<dbReference type="InterPro" id="IPR011051">
    <property type="entry name" value="RmlC_Cupin_sf"/>
</dbReference>
<comment type="subunit">
    <text evidence="1">Homodimer.</text>
</comment>
<dbReference type="RefSeq" id="WP_104001617.1">
    <property type="nucleotide sequence ID" value="NZ_FNVQ01000001.1"/>
</dbReference>
<protein>
    <submittedName>
        <fullName evidence="5">Ureidoglycolate lyase</fullName>
    </submittedName>
</protein>
<accession>A0A1H5V7U6</accession>
<dbReference type="GO" id="GO:0000256">
    <property type="term" value="P:allantoin catabolic process"/>
    <property type="evidence" value="ECO:0007669"/>
    <property type="project" value="InterPro"/>
</dbReference>
<reference evidence="5 6" key="1">
    <citation type="submission" date="2016-10" db="EMBL/GenBank/DDBJ databases">
        <authorList>
            <person name="de Groot N.N."/>
        </authorList>
    </citation>
    <scope>NUCLEOTIDE SEQUENCE [LARGE SCALE GENOMIC DNA]</scope>
    <source>
        <strain evidence="5 6">DSM 22012</strain>
    </source>
</reference>
<dbReference type="GO" id="GO:0004848">
    <property type="term" value="F:ureidoglycolate hydrolase activity"/>
    <property type="evidence" value="ECO:0007669"/>
    <property type="project" value="InterPro"/>
</dbReference>
<evidence type="ECO:0000313" key="6">
    <source>
        <dbReference type="Proteomes" id="UP000236745"/>
    </source>
</evidence>
<gene>
    <name evidence="5" type="ORF">SAMN05444390_101646</name>
</gene>
<dbReference type="NCBIfam" id="NF002954">
    <property type="entry name" value="PRK03606.2-5"/>
    <property type="match status" value="1"/>
</dbReference>
<dbReference type="PIRSF" id="PIRSF017306">
    <property type="entry name" value="Ureidogly_hydro"/>
    <property type="match status" value="1"/>
</dbReference>
<dbReference type="Gene3D" id="2.60.120.480">
    <property type="entry name" value="Ureidoglycolate hydrolase"/>
    <property type="match status" value="1"/>
</dbReference>
<evidence type="ECO:0000256" key="4">
    <source>
        <dbReference type="ARBA" id="ARBA00047684"/>
    </source>
</evidence>
<dbReference type="NCBIfam" id="NF009932">
    <property type="entry name" value="PRK13395.1"/>
    <property type="match status" value="1"/>
</dbReference>
<dbReference type="PANTHER" id="PTHR21221:SF1">
    <property type="entry name" value="UREIDOGLYCOLATE LYASE"/>
    <property type="match status" value="1"/>
</dbReference>
<dbReference type="PANTHER" id="PTHR21221">
    <property type="entry name" value="UREIDOGLYCOLATE HYDROLASE"/>
    <property type="match status" value="1"/>
</dbReference>
<name>A0A1H5V7U6_9GAMM</name>
<evidence type="ECO:0000256" key="3">
    <source>
        <dbReference type="ARBA" id="ARBA00023239"/>
    </source>
</evidence>
<dbReference type="OrthoDB" id="9804602at2"/>
<evidence type="ECO:0000313" key="5">
    <source>
        <dbReference type="EMBL" id="SEF83273.1"/>
    </source>
</evidence>
<organism evidence="5 6">
    <name type="scientific">Marinobacterium lutimaris</name>
    <dbReference type="NCBI Taxonomy" id="568106"/>
    <lineage>
        <taxon>Bacteria</taxon>
        <taxon>Pseudomonadati</taxon>
        <taxon>Pseudomonadota</taxon>
        <taxon>Gammaproteobacteria</taxon>
        <taxon>Oceanospirillales</taxon>
        <taxon>Oceanospirillaceae</taxon>
        <taxon>Marinobacterium</taxon>
    </lineage>
</organism>
<dbReference type="InterPro" id="IPR024060">
    <property type="entry name" value="Ureidoglycolate_lyase_dom_sf"/>
</dbReference>
<comment type="catalytic activity">
    <reaction evidence="4">
        <text>(S)-ureidoglycolate = urea + glyoxylate</text>
        <dbReference type="Rhea" id="RHEA:11304"/>
        <dbReference type="ChEBI" id="CHEBI:16199"/>
        <dbReference type="ChEBI" id="CHEBI:36655"/>
        <dbReference type="ChEBI" id="CHEBI:57296"/>
        <dbReference type="EC" id="4.3.2.3"/>
    </reaction>
</comment>
<dbReference type="GO" id="GO:0050385">
    <property type="term" value="F:ureidoglycolate lyase activity"/>
    <property type="evidence" value="ECO:0007669"/>
    <property type="project" value="UniProtKB-EC"/>
</dbReference>
<keyword evidence="3 5" id="KW-0456">Lyase</keyword>
<dbReference type="GO" id="GO:0006144">
    <property type="term" value="P:purine nucleobase metabolic process"/>
    <property type="evidence" value="ECO:0007669"/>
    <property type="project" value="UniProtKB-KW"/>
</dbReference>
<dbReference type="InterPro" id="IPR047233">
    <property type="entry name" value="UAH_cupin"/>
</dbReference>
<sequence>MILKPMPLTAEAFAPYGDLIETGADPMIINYGNTERHHDLADLDLSEKEGKAIVSIFRSKPLPLPLSLKIMERHPLSSQAFIPMGAEPYLVVVAPAGEFDASKLQAFIARPDQGVNYARGTWHHFCLALNDVSDFIVIDRGGEGPNCDEAELPEQVDVDLSGMAEILAG</sequence>
<evidence type="ECO:0000256" key="1">
    <source>
        <dbReference type="ARBA" id="ARBA00011738"/>
    </source>
</evidence>
<dbReference type="SUPFAM" id="SSF51182">
    <property type="entry name" value="RmlC-like cupins"/>
    <property type="match status" value="1"/>
</dbReference>
<dbReference type="CDD" id="cd20298">
    <property type="entry name" value="cupin_UAH"/>
    <property type="match status" value="1"/>
</dbReference>
<keyword evidence="6" id="KW-1185">Reference proteome</keyword>
<dbReference type="Pfam" id="PF04115">
    <property type="entry name" value="Ureidogly_lyase"/>
    <property type="match status" value="1"/>
</dbReference>
<dbReference type="InterPro" id="IPR007247">
    <property type="entry name" value="Ureidogly_lyase"/>
</dbReference>
<proteinExistence type="predicted"/>
<keyword evidence="2" id="KW-0659">Purine metabolism</keyword>